<keyword evidence="3" id="KW-1185">Reference proteome</keyword>
<proteinExistence type="predicted"/>
<feature type="compositionally biased region" description="Polar residues" evidence="1">
    <location>
        <begin position="64"/>
        <end position="81"/>
    </location>
</feature>
<sequence length="204" mass="21309">MPRRRVAPHEQACGEAAAAAATAATEVLRSKCCSRQPSSAAMAALHGPELRASRRLSEAPPVSGRSSAVSLDPRASSSSAELQPDVSSVLGELAPDARFLVPVAAVSSIHPDVIFIRLSHSGSQGRWSAADIKGCGRAGRGLPLSAAGSAKVSPRDLERLTDRQMCVLPSRRLRVPVSISQMQSGSRRYKAGGRRGAPQSTAPQ</sequence>
<gene>
    <name evidence="2" type="ORF">EYF80_041927</name>
</gene>
<evidence type="ECO:0000256" key="1">
    <source>
        <dbReference type="SAM" id="MobiDB-lite"/>
    </source>
</evidence>
<dbReference type="EMBL" id="SRLO01000721">
    <property type="protein sequence ID" value="TNN47876.1"/>
    <property type="molecule type" value="Genomic_DNA"/>
</dbReference>
<dbReference type="AlphaFoldDB" id="A0A4Z2G2T2"/>
<protein>
    <submittedName>
        <fullName evidence="2">Uncharacterized protein</fullName>
    </submittedName>
</protein>
<evidence type="ECO:0000313" key="2">
    <source>
        <dbReference type="EMBL" id="TNN47876.1"/>
    </source>
</evidence>
<feature type="region of interest" description="Disordered" evidence="1">
    <location>
        <begin position="178"/>
        <end position="204"/>
    </location>
</feature>
<feature type="region of interest" description="Disordered" evidence="1">
    <location>
        <begin position="52"/>
        <end position="84"/>
    </location>
</feature>
<name>A0A4Z2G2T2_9TELE</name>
<organism evidence="2 3">
    <name type="scientific">Liparis tanakae</name>
    <name type="common">Tanaka's snailfish</name>
    <dbReference type="NCBI Taxonomy" id="230148"/>
    <lineage>
        <taxon>Eukaryota</taxon>
        <taxon>Metazoa</taxon>
        <taxon>Chordata</taxon>
        <taxon>Craniata</taxon>
        <taxon>Vertebrata</taxon>
        <taxon>Euteleostomi</taxon>
        <taxon>Actinopterygii</taxon>
        <taxon>Neopterygii</taxon>
        <taxon>Teleostei</taxon>
        <taxon>Neoteleostei</taxon>
        <taxon>Acanthomorphata</taxon>
        <taxon>Eupercaria</taxon>
        <taxon>Perciformes</taxon>
        <taxon>Cottioidei</taxon>
        <taxon>Cottales</taxon>
        <taxon>Liparidae</taxon>
        <taxon>Liparis</taxon>
    </lineage>
</organism>
<comment type="caution">
    <text evidence="2">The sequence shown here is derived from an EMBL/GenBank/DDBJ whole genome shotgun (WGS) entry which is preliminary data.</text>
</comment>
<dbReference type="Proteomes" id="UP000314294">
    <property type="component" value="Unassembled WGS sequence"/>
</dbReference>
<accession>A0A4Z2G2T2</accession>
<reference evidence="2 3" key="1">
    <citation type="submission" date="2019-03" db="EMBL/GenBank/DDBJ databases">
        <title>First draft genome of Liparis tanakae, snailfish: a comprehensive survey of snailfish specific genes.</title>
        <authorList>
            <person name="Kim W."/>
            <person name="Song I."/>
            <person name="Jeong J.-H."/>
            <person name="Kim D."/>
            <person name="Kim S."/>
            <person name="Ryu S."/>
            <person name="Song J.Y."/>
            <person name="Lee S.K."/>
        </authorList>
    </citation>
    <scope>NUCLEOTIDE SEQUENCE [LARGE SCALE GENOMIC DNA]</scope>
    <source>
        <tissue evidence="2">Muscle</tissue>
    </source>
</reference>
<evidence type="ECO:0000313" key="3">
    <source>
        <dbReference type="Proteomes" id="UP000314294"/>
    </source>
</evidence>